<evidence type="ECO:0000313" key="2">
    <source>
        <dbReference type="EMBL" id="KUK18098.1"/>
    </source>
</evidence>
<dbReference type="EMBL" id="LGFD01000008">
    <property type="protein sequence ID" value="KUK18098.1"/>
    <property type="molecule type" value="Genomic_DNA"/>
</dbReference>
<evidence type="ECO:0000259" key="1">
    <source>
        <dbReference type="Pfam" id="PF01909"/>
    </source>
</evidence>
<name>A0A117L1Q9_9EURY</name>
<dbReference type="PATRIC" id="fig|172049.5.peg.1377"/>
<feature type="domain" description="Polymerase nucleotidyl transferase" evidence="1">
    <location>
        <begin position="8"/>
        <end position="77"/>
    </location>
</feature>
<keyword evidence="2" id="KW-0808">Transferase</keyword>
<dbReference type="AlphaFoldDB" id="A0A117L1Q9"/>
<comment type="caution">
    <text evidence="2">The sequence shown here is derived from an EMBL/GenBank/DDBJ whole genome shotgun (WGS) entry which is preliminary data.</text>
</comment>
<dbReference type="PANTHER" id="PTHR33933:SF1">
    <property type="entry name" value="PROTEIN ADENYLYLTRANSFERASE MNTA-RELATED"/>
    <property type="match status" value="1"/>
</dbReference>
<dbReference type="SUPFAM" id="SSF81301">
    <property type="entry name" value="Nucleotidyltransferase"/>
    <property type="match status" value="1"/>
</dbReference>
<dbReference type="InterPro" id="IPR002934">
    <property type="entry name" value="Polymerase_NTP_transf_dom"/>
</dbReference>
<dbReference type="InterPro" id="IPR043519">
    <property type="entry name" value="NT_sf"/>
</dbReference>
<dbReference type="Proteomes" id="UP000053911">
    <property type="component" value="Unassembled WGS sequence"/>
</dbReference>
<gene>
    <name evidence="2" type="ORF">XD54_0605</name>
</gene>
<evidence type="ECO:0000313" key="3">
    <source>
        <dbReference type="Proteomes" id="UP000053911"/>
    </source>
</evidence>
<reference evidence="3" key="1">
    <citation type="journal article" date="2015" name="MBio">
        <title>Genome-Resolved Metagenomic Analysis Reveals Roles for Candidate Phyla and Other Microbial Community Members in Biogeochemical Transformations in Oil Reservoirs.</title>
        <authorList>
            <person name="Hu P."/>
            <person name="Tom L."/>
            <person name="Singh A."/>
            <person name="Thomas B.C."/>
            <person name="Baker B.J."/>
            <person name="Piceno Y.M."/>
            <person name="Andersen G.L."/>
            <person name="Banfield J.F."/>
        </authorList>
    </citation>
    <scope>NUCLEOTIDE SEQUENCE [LARGE SCALE GENOMIC DNA]</scope>
</reference>
<dbReference type="OMA" id="YPDEEAQ"/>
<dbReference type="GeneID" id="8095013"/>
<dbReference type="InterPro" id="IPR052548">
    <property type="entry name" value="Type_VII_TA_antitoxin"/>
</dbReference>
<dbReference type="Pfam" id="PF01909">
    <property type="entry name" value="NTP_transf_2"/>
    <property type="match status" value="1"/>
</dbReference>
<dbReference type="GO" id="GO:0016779">
    <property type="term" value="F:nucleotidyltransferase activity"/>
    <property type="evidence" value="ECO:0007669"/>
    <property type="project" value="InterPro"/>
</dbReference>
<accession>A0A117L1Q9</accession>
<sequence length="104" mass="11987">MSIQALLNELREKVRSILGDKLEEIILYGSYARGDYSTRSDVDILLVVKGKLNLEEYEKIMEIAAELSLKYEKVVSIIDYPKWIFTSSDSPFLQNVKREGIKVE</sequence>
<protein>
    <submittedName>
        <fullName evidence="2">Putative nucleotidyltransferase</fullName>
    </submittedName>
</protein>
<dbReference type="Gene3D" id="3.30.460.10">
    <property type="entry name" value="Beta Polymerase, domain 2"/>
    <property type="match status" value="1"/>
</dbReference>
<dbReference type="CDD" id="cd05403">
    <property type="entry name" value="NT_KNTase_like"/>
    <property type="match status" value="1"/>
</dbReference>
<dbReference type="PANTHER" id="PTHR33933">
    <property type="entry name" value="NUCLEOTIDYLTRANSFERASE"/>
    <property type="match status" value="1"/>
</dbReference>
<dbReference type="RefSeq" id="WP_012766078.1">
    <property type="nucleotide sequence ID" value="NZ_LGFD01000008.1"/>
</dbReference>
<organism evidence="2 3">
    <name type="scientific">Thermococcus sibiricus</name>
    <dbReference type="NCBI Taxonomy" id="172049"/>
    <lineage>
        <taxon>Archaea</taxon>
        <taxon>Methanobacteriati</taxon>
        <taxon>Methanobacteriota</taxon>
        <taxon>Thermococci</taxon>
        <taxon>Thermococcales</taxon>
        <taxon>Thermococcaceae</taxon>
        <taxon>Thermococcus</taxon>
    </lineage>
</organism>
<proteinExistence type="predicted"/>